<gene>
    <name evidence="9" type="ORF">SAMN05421788_103130</name>
</gene>
<evidence type="ECO:0000256" key="5">
    <source>
        <dbReference type="ARBA" id="ARBA00023237"/>
    </source>
</evidence>
<accession>A0A173MK47</accession>
<evidence type="ECO:0000313" key="9">
    <source>
        <dbReference type="EMBL" id="SIT04685.1"/>
    </source>
</evidence>
<feature type="signal peptide" evidence="6">
    <location>
        <begin position="1"/>
        <end position="19"/>
    </location>
</feature>
<dbReference type="OrthoDB" id="618454at2"/>
<dbReference type="RefSeq" id="WP_076378799.1">
    <property type="nucleotide sequence ID" value="NZ_AP017422.1"/>
</dbReference>
<dbReference type="InterPro" id="IPR012944">
    <property type="entry name" value="SusD_RagB_dom"/>
</dbReference>
<reference evidence="10" key="1">
    <citation type="submission" date="2017-01" db="EMBL/GenBank/DDBJ databases">
        <authorList>
            <person name="Varghese N."/>
            <person name="Submissions S."/>
        </authorList>
    </citation>
    <scope>NUCLEOTIDE SEQUENCE [LARGE SCALE GENOMIC DNA]</scope>
    <source>
        <strain evidence="10">DSM 21054</strain>
    </source>
</reference>
<sequence>MKIYFKSIGTALCSLAIVAGLQSCNKQLNITQEGTPSAVGFWTKESDADAGVNSMYEYFDDENFYGRGFWWFINACDDMVTGRVKAEGDNIKNFNATFIGGGYTETQWSMRYKTIKRANEVINNVPGIAMSDAKKSRMLGEAYFLSGLMYFQLAANYGNAQSGVPIANRANPSDLEVIPCAANVNENYHYLINDLKKAAALLPYFDSYTTDMYGRAHKTAAWAFIAKSYLYMKQYDSAAMYCDSVILSGKHQLLTNFEEVFTTANNWSKEYIWSAYSTPSGKNGWGSILPGVMMENKGWGKYNGWGYYMPTQELYNEYESGDKRREATILKPGDTLQFFGETITYKSDNSLSGYQFNKYSEPFRYANPVGVYLSPNGDHPTTSLCLPLLRYAEIILIKAEAKIMMGQNADAELNMLRKRAWKSADENGYPKVSGATMVNLKHERRVELAGEWADRHRDLVRWGDAKEAYAKPLHGYSGKEVWPARSFDPATQGIWPIPQTAIDNSEGVIKQRSGW</sequence>
<keyword evidence="10" id="KW-1185">Reference proteome</keyword>
<protein>
    <submittedName>
        <fullName evidence="9">Starch-binding associating with outer membrane</fullName>
    </submittedName>
</protein>
<dbReference type="Pfam" id="PF14322">
    <property type="entry name" value="SusD-like_3"/>
    <property type="match status" value="1"/>
</dbReference>
<feature type="chain" id="PRO_5030023079" evidence="6">
    <location>
        <begin position="20"/>
        <end position="515"/>
    </location>
</feature>
<dbReference type="SUPFAM" id="SSF48452">
    <property type="entry name" value="TPR-like"/>
    <property type="match status" value="1"/>
</dbReference>
<comment type="subcellular location">
    <subcellularLocation>
        <location evidence="1">Cell outer membrane</location>
    </subcellularLocation>
</comment>
<evidence type="ECO:0000259" key="8">
    <source>
        <dbReference type="Pfam" id="PF14322"/>
    </source>
</evidence>
<evidence type="ECO:0000259" key="7">
    <source>
        <dbReference type="Pfam" id="PF07980"/>
    </source>
</evidence>
<dbReference type="InterPro" id="IPR033985">
    <property type="entry name" value="SusD-like_N"/>
</dbReference>
<evidence type="ECO:0000256" key="2">
    <source>
        <dbReference type="ARBA" id="ARBA00006275"/>
    </source>
</evidence>
<keyword evidence="3 6" id="KW-0732">Signal</keyword>
<evidence type="ECO:0000256" key="3">
    <source>
        <dbReference type="ARBA" id="ARBA00022729"/>
    </source>
</evidence>
<organism evidence="9 10">
    <name type="scientific">Filimonas lacunae</name>
    <dbReference type="NCBI Taxonomy" id="477680"/>
    <lineage>
        <taxon>Bacteria</taxon>
        <taxon>Pseudomonadati</taxon>
        <taxon>Bacteroidota</taxon>
        <taxon>Chitinophagia</taxon>
        <taxon>Chitinophagales</taxon>
        <taxon>Chitinophagaceae</taxon>
        <taxon>Filimonas</taxon>
    </lineage>
</organism>
<name>A0A173MK47_9BACT</name>
<dbReference type="PROSITE" id="PS51257">
    <property type="entry name" value="PROKAR_LIPOPROTEIN"/>
    <property type="match status" value="1"/>
</dbReference>
<dbReference type="AlphaFoldDB" id="A0A173MK47"/>
<dbReference type="Proteomes" id="UP000186917">
    <property type="component" value="Unassembled WGS sequence"/>
</dbReference>
<evidence type="ECO:0000256" key="4">
    <source>
        <dbReference type="ARBA" id="ARBA00023136"/>
    </source>
</evidence>
<dbReference type="InterPro" id="IPR011990">
    <property type="entry name" value="TPR-like_helical_dom_sf"/>
</dbReference>
<evidence type="ECO:0000256" key="1">
    <source>
        <dbReference type="ARBA" id="ARBA00004442"/>
    </source>
</evidence>
<evidence type="ECO:0000313" key="10">
    <source>
        <dbReference type="Proteomes" id="UP000186917"/>
    </source>
</evidence>
<dbReference type="STRING" id="477680.SAMN05421788_103130"/>
<keyword evidence="5" id="KW-0998">Cell outer membrane</keyword>
<feature type="domain" description="RagB/SusD" evidence="7">
    <location>
        <begin position="269"/>
        <end position="515"/>
    </location>
</feature>
<dbReference type="KEGG" id="fln:FLA_3812"/>
<keyword evidence="4" id="KW-0472">Membrane</keyword>
<evidence type="ECO:0000256" key="6">
    <source>
        <dbReference type="SAM" id="SignalP"/>
    </source>
</evidence>
<feature type="domain" description="SusD-like N-terminal" evidence="8">
    <location>
        <begin position="102"/>
        <end position="230"/>
    </location>
</feature>
<dbReference type="GO" id="GO:0009279">
    <property type="term" value="C:cell outer membrane"/>
    <property type="evidence" value="ECO:0007669"/>
    <property type="project" value="UniProtKB-SubCell"/>
</dbReference>
<dbReference type="Pfam" id="PF07980">
    <property type="entry name" value="SusD_RagB"/>
    <property type="match status" value="1"/>
</dbReference>
<dbReference type="EMBL" id="FTOR01000003">
    <property type="protein sequence ID" value="SIT04685.1"/>
    <property type="molecule type" value="Genomic_DNA"/>
</dbReference>
<dbReference type="Gene3D" id="1.25.40.390">
    <property type="match status" value="1"/>
</dbReference>
<proteinExistence type="inferred from homology"/>
<comment type="similarity">
    <text evidence="2">Belongs to the SusD family.</text>
</comment>